<keyword evidence="2" id="KW-1185">Reference proteome</keyword>
<reference evidence="3" key="1">
    <citation type="submission" date="2025-08" db="UniProtKB">
        <authorList>
            <consortium name="RefSeq"/>
        </authorList>
    </citation>
    <scope>IDENTIFICATION</scope>
</reference>
<protein>
    <submittedName>
        <fullName evidence="3">Uncharacterized protein LOC117555975 isoform X2</fullName>
    </submittedName>
</protein>
<evidence type="ECO:0000256" key="1">
    <source>
        <dbReference type="SAM" id="MobiDB-lite"/>
    </source>
</evidence>
<feature type="region of interest" description="Disordered" evidence="1">
    <location>
        <begin position="157"/>
        <end position="231"/>
    </location>
</feature>
<dbReference type="AlphaFoldDB" id="A0A6P8WHR7"/>
<evidence type="ECO:0000313" key="2">
    <source>
        <dbReference type="Proteomes" id="UP000515161"/>
    </source>
</evidence>
<name>A0A6P8WHR7_GYMAC</name>
<accession>A0A6P8WHR7</accession>
<feature type="compositionally biased region" description="Polar residues" evidence="1">
    <location>
        <begin position="119"/>
        <end position="128"/>
    </location>
</feature>
<gene>
    <name evidence="3" type="primary">LOC117555975</name>
</gene>
<evidence type="ECO:0000313" key="3">
    <source>
        <dbReference type="RefSeq" id="XP_034086962.1"/>
    </source>
</evidence>
<feature type="compositionally biased region" description="Polar residues" evidence="1">
    <location>
        <begin position="38"/>
        <end position="48"/>
    </location>
</feature>
<dbReference type="Proteomes" id="UP000515161">
    <property type="component" value="Unplaced"/>
</dbReference>
<proteinExistence type="predicted"/>
<organism evidence="2 3">
    <name type="scientific">Gymnodraco acuticeps</name>
    <name type="common">Antarctic dragonfish</name>
    <dbReference type="NCBI Taxonomy" id="8218"/>
    <lineage>
        <taxon>Eukaryota</taxon>
        <taxon>Metazoa</taxon>
        <taxon>Chordata</taxon>
        <taxon>Craniata</taxon>
        <taxon>Vertebrata</taxon>
        <taxon>Euteleostomi</taxon>
        <taxon>Actinopterygii</taxon>
        <taxon>Neopterygii</taxon>
        <taxon>Teleostei</taxon>
        <taxon>Neoteleostei</taxon>
        <taxon>Acanthomorphata</taxon>
        <taxon>Eupercaria</taxon>
        <taxon>Perciformes</taxon>
        <taxon>Notothenioidei</taxon>
        <taxon>Bathydraconidae</taxon>
        <taxon>Gymnodraco</taxon>
    </lineage>
</organism>
<feature type="region of interest" description="Disordered" evidence="1">
    <location>
        <begin position="99"/>
        <end position="129"/>
    </location>
</feature>
<feature type="region of interest" description="Disordered" evidence="1">
    <location>
        <begin position="38"/>
        <end position="64"/>
    </location>
</feature>
<feature type="compositionally biased region" description="Polar residues" evidence="1">
    <location>
        <begin position="182"/>
        <end position="211"/>
    </location>
</feature>
<dbReference type="RefSeq" id="XP_034086962.1">
    <property type="nucleotide sequence ID" value="XM_034231071.1"/>
</dbReference>
<dbReference type="GeneID" id="117555975"/>
<sequence>MDDLKDDEKSFIEGLPDVNELCSGEGFVYEDMSFPQWSDSNSELNDTITDVREPTPLTETSPYTDGERSFLHVLPDVNELCSDDDDEFRYRDLSFPQCSGSNSELNDEGSAVNEPAALSETNSSSPTKTLGGALDWVIDCYADRGLLEQPLDNARRLDGQNSEASPHACLPVSSMQDDGCVNDSSNDSESPACSMQSNRHVDQNDTPNASESPGPLSQYGGGGTSRDAEPSVISRPVFGNIEMRQSLVLPPIGGEADFGVYFQGLMNNVHNMRAHAFARAEREDIIQIELRGEELRFNVSAILNGPDDNLDDFEEGLFKAMQSNIMVMAEGNMELVVQIVQAPPWGGSG</sequence>